<name>A0ABU0JEJ3_9HYPH</name>
<keyword evidence="3" id="KW-0472">Membrane</keyword>
<dbReference type="PANTHER" id="PTHR30386">
    <property type="entry name" value="MEMBRANE FUSION SUBUNIT OF EMRAB-TOLC MULTIDRUG EFFLUX PUMP"/>
    <property type="match status" value="1"/>
</dbReference>
<dbReference type="Proteomes" id="UP001242480">
    <property type="component" value="Unassembled WGS sequence"/>
</dbReference>
<dbReference type="Pfam" id="PF25917">
    <property type="entry name" value="BSH_RND"/>
    <property type="match status" value="2"/>
</dbReference>
<feature type="domain" description="Multidrug resistance protein MdtA-like barrel-sandwich hybrid" evidence="4">
    <location>
        <begin position="213"/>
        <end position="271"/>
    </location>
</feature>
<reference evidence="6 7" key="1">
    <citation type="submission" date="2023-07" db="EMBL/GenBank/DDBJ databases">
        <title>Genomic Encyclopedia of Type Strains, Phase IV (KMG-IV): sequencing the most valuable type-strain genomes for metagenomic binning, comparative biology and taxonomic classification.</title>
        <authorList>
            <person name="Goeker M."/>
        </authorList>
    </citation>
    <scope>NUCLEOTIDE SEQUENCE [LARGE SCALE GENOMIC DNA]</scope>
    <source>
        <strain evidence="6 7">DSM 19619</strain>
    </source>
</reference>
<accession>A0ABU0JEJ3</accession>
<dbReference type="Gene3D" id="1.10.287.470">
    <property type="entry name" value="Helix hairpin bin"/>
    <property type="match status" value="1"/>
</dbReference>
<dbReference type="Gene3D" id="2.40.30.170">
    <property type="match status" value="1"/>
</dbReference>
<dbReference type="Gene3D" id="2.40.50.100">
    <property type="match status" value="1"/>
</dbReference>
<gene>
    <name evidence="6" type="ORF">QO011_005732</name>
</gene>
<dbReference type="InterPro" id="IPR058634">
    <property type="entry name" value="AaeA-lik-b-barrel"/>
</dbReference>
<feature type="coiled-coil region" evidence="1">
    <location>
        <begin position="170"/>
        <end position="235"/>
    </location>
</feature>
<dbReference type="Pfam" id="PF25963">
    <property type="entry name" value="Beta-barrel_AAEA"/>
    <property type="match status" value="1"/>
</dbReference>
<evidence type="ECO:0000313" key="6">
    <source>
        <dbReference type="EMBL" id="MDQ0472702.1"/>
    </source>
</evidence>
<dbReference type="PANTHER" id="PTHR30386:SF24">
    <property type="entry name" value="MULTIDRUG RESISTANCE EFFLUX PUMP"/>
    <property type="match status" value="1"/>
</dbReference>
<dbReference type="RefSeq" id="WP_307279901.1">
    <property type="nucleotide sequence ID" value="NZ_JAUSVX010000013.1"/>
</dbReference>
<dbReference type="InterPro" id="IPR050739">
    <property type="entry name" value="MFP"/>
</dbReference>
<evidence type="ECO:0000259" key="4">
    <source>
        <dbReference type="Pfam" id="PF25917"/>
    </source>
</evidence>
<feature type="transmembrane region" description="Helical" evidence="3">
    <location>
        <begin position="33"/>
        <end position="51"/>
    </location>
</feature>
<proteinExistence type="predicted"/>
<dbReference type="EMBL" id="JAUSVX010000013">
    <property type="protein sequence ID" value="MDQ0472702.1"/>
    <property type="molecule type" value="Genomic_DNA"/>
</dbReference>
<protein>
    <submittedName>
        <fullName evidence="6">Membrane fusion protein (Multidrug efflux system)</fullName>
    </submittedName>
</protein>
<sequence length="369" mass="39442">MDGSSTPDLELRKAAQAKDEAASARKPRRKAPAIIALLACLLAAGGAWYYVTTKDIETTDDAQVDGNVVAIAPKVGGYVATLAIRDNQHVKAGDLLIKIDPRDYIAARDQARAALSLAKAALENAQINLATTRISAPAKLVQAKAQVDLAVANRDLAILNNNRQIRLGDLATTQQSKDQALDQLRTAEATLADDKAQVDIAGLVSEAVSQAQAQVDQAQAQVQQAQAQLDTAELNLGYTEIRAPQDGWVTTRNVQEGSFVQAGQSLFSLVTPDVWITANFKESQLDRMRPGQKVDIDIDAYSHLRLKGHVDSIQLGTGSRFSAFPAENATGNFVKIVQRVPVKIVIDSGLDPNEPLPLGASADPTVSLQ</sequence>
<keyword evidence="3" id="KW-0812">Transmembrane</keyword>
<feature type="compositionally biased region" description="Basic and acidic residues" evidence="2">
    <location>
        <begin position="9"/>
        <end position="23"/>
    </location>
</feature>
<comment type="caution">
    <text evidence="6">The sequence shown here is derived from an EMBL/GenBank/DDBJ whole genome shotgun (WGS) entry which is preliminary data.</text>
</comment>
<keyword evidence="1" id="KW-0175">Coiled coil</keyword>
<feature type="region of interest" description="Disordered" evidence="2">
    <location>
        <begin position="1"/>
        <end position="24"/>
    </location>
</feature>
<organism evidence="6 7">
    <name type="scientific">Labrys wisconsinensis</name>
    <dbReference type="NCBI Taxonomy" id="425677"/>
    <lineage>
        <taxon>Bacteria</taxon>
        <taxon>Pseudomonadati</taxon>
        <taxon>Pseudomonadota</taxon>
        <taxon>Alphaproteobacteria</taxon>
        <taxon>Hyphomicrobiales</taxon>
        <taxon>Xanthobacteraceae</taxon>
        <taxon>Labrys</taxon>
    </lineage>
</organism>
<feature type="domain" description="p-hydroxybenzoic acid efflux pump subunit AaeA-like beta-barrel" evidence="5">
    <location>
        <begin position="275"/>
        <end position="361"/>
    </location>
</feature>
<dbReference type="InterPro" id="IPR058625">
    <property type="entry name" value="MdtA-like_BSH"/>
</dbReference>
<evidence type="ECO:0000313" key="7">
    <source>
        <dbReference type="Proteomes" id="UP001242480"/>
    </source>
</evidence>
<evidence type="ECO:0000256" key="1">
    <source>
        <dbReference type="SAM" id="Coils"/>
    </source>
</evidence>
<feature type="domain" description="Multidrug resistance protein MdtA-like barrel-sandwich hybrid" evidence="4">
    <location>
        <begin position="67"/>
        <end position="139"/>
    </location>
</feature>
<keyword evidence="3" id="KW-1133">Transmembrane helix</keyword>
<dbReference type="SUPFAM" id="SSF111369">
    <property type="entry name" value="HlyD-like secretion proteins"/>
    <property type="match status" value="2"/>
</dbReference>
<evidence type="ECO:0000256" key="2">
    <source>
        <dbReference type="SAM" id="MobiDB-lite"/>
    </source>
</evidence>
<evidence type="ECO:0000259" key="5">
    <source>
        <dbReference type="Pfam" id="PF25963"/>
    </source>
</evidence>
<evidence type="ECO:0000256" key="3">
    <source>
        <dbReference type="SAM" id="Phobius"/>
    </source>
</evidence>
<keyword evidence="7" id="KW-1185">Reference proteome</keyword>